<dbReference type="Proteomes" id="UP000249123">
    <property type="component" value="Unassembled WGS sequence"/>
</dbReference>
<dbReference type="STRING" id="1280941.HY2_01140"/>
<accession>A0A062TUC6</accession>
<comment type="caution">
    <text evidence="2">The sequence shown here is derived from an EMBL/GenBank/DDBJ whole genome shotgun (WGS) entry which is preliminary data.</text>
</comment>
<reference evidence="2 3" key="1">
    <citation type="submission" date="2013-04" db="EMBL/GenBank/DDBJ databases">
        <title>Hyphomonas sp. T24B3 Genome Sequencing.</title>
        <authorList>
            <person name="Lai Q."/>
            <person name="Shao Z."/>
        </authorList>
    </citation>
    <scope>NUCLEOTIDE SEQUENCE [LARGE SCALE GENOMIC DNA]</scope>
    <source>
        <strain evidence="2 3">T24B3</strain>
    </source>
</reference>
<dbReference type="OrthoDB" id="9789573at2"/>
<keyword evidence="3" id="KW-1185">Reference proteome</keyword>
<evidence type="ECO:0000313" key="3">
    <source>
        <dbReference type="Proteomes" id="UP000249123"/>
    </source>
</evidence>
<dbReference type="InterPro" id="IPR029058">
    <property type="entry name" value="AB_hydrolase_fold"/>
</dbReference>
<protein>
    <recommendedName>
        <fullName evidence="1">Serine aminopeptidase S33 domain-containing protein</fullName>
    </recommendedName>
</protein>
<organism evidence="2 3">
    <name type="scientific">Hyphomonas pacifica</name>
    <dbReference type="NCBI Taxonomy" id="1280941"/>
    <lineage>
        <taxon>Bacteria</taxon>
        <taxon>Pseudomonadati</taxon>
        <taxon>Pseudomonadota</taxon>
        <taxon>Alphaproteobacteria</taxon>
        <taxon>Hyphomonadales</taxon>
        <taxon>Hyphomonadaceae</taxon>
        <taxon>Hyphomonas</taxon>
    </lineage>
</organism>
<proteinExistence type="predicted"/>
<evidence type="ECO:0000259" key="1">
    <source>
        <dbReference type="Pfam" id="PF12146"/>
    </source>
</evidence>
<gene>
    <name evidence="2" type="ORF">HY3_01225</name>
</gene>
<dbReference type="Pfam" id="PF12146">
    <property type="entry name" value="Hydrolase_4"/>
    <property type="match status" value="1"/>
</dbReference>
<dbReference type="AlphaFoldDB" id="A0A062TUC6"/>
<dbReference type="EMBL" id="AWFB01000012">
    <property type="protein sequence ID" value="RAN34255.1"/>
    <property type="molecule type" value="Genomic_DNA"/>
</dbReference>
<dbReference type="RefSeq" id="WP_051594744.1">
    <property type="nucleotide sequence ID" value="NZ_AWFA01000012.1"/>
</dbReference>
<name>A0A062TUC6_9PROT</name>
<dbReference type="eggNOG" id="COG1073">
    <property type="taxonomic scope" value="Bacteria"/>
</dbReference>
<dbReference type="SUPFAM" id="SSF53474">
    <property type="entry name" value="alpha/beta-Hydrolases"/>
    <property type="match status" value="1"/>
</dbReference>
<dbReference type="Gene3D" id="3.40.50.1820">
    <property type="entry name" value="alpha/beta hydrolase"/>
    <property type="match status" value="1"/>
</dbReference>
<dbReference type="InterPro" id="IPR022742">
    <property type="entry name" value="Hydrolase_4"/>
</dbReference>
<sequence length="261" mass="28554">MTPFYFGSRERRLFGVYHPAQGGGGSRAVVMCYPWGYEYVNAHRSLVKLASLLSQEGYHVLRFDYFGTGDSAGEDHEMTLQGSLSDISMAIEELKDLSGADHVSVIGLRVGAALAAQAARKWPDDISSLVLWDPILKGAEYLQELYLLDDSMRIPGVGPAAQFSPERGGGREVMGFPVTDALASEFSGLDVVSTISELKLPVFMVAIRPVPGQADVAYELSSRDGSGFELIDDQPVWHEEWPDNVGVIPVTVLNRIVSWMN</sequence>
<feature type="domain" description="Serine aminopeptidase S33" evidence="1">
    <location>
        <begin position="47"/>
        <end position="142"/>
    </location>
</feature>
<evidence type="ECO:0000313" key="2">
    <source>
        <dbReference type="EMBL" id="RAN34255.1"/>
    </source>
</evidence>